<proteinExistence type="predicted"/>
<evidence type="ECO:0000313" key="2">
    <source>
        <dbReference type="Proteomes" id="UP000257109"/>
    </source>
</evidence>
<dbReference type="Proteomes" id="UP000257109">
    <property type="component" value="Unassembled WGS sequence"/>
</dbReference>
<comment type="caution">
    <text evidence="1">The sequence shown here is derived from an EMBL/GenBank/DDBJ whole genome shotgun (WGS) entry which is preliminary data.</text>
</comment>
<evidence type="ECO:0000313" key="1">
    <source>
        <dbReference type="EMBL" id="RDX61780.1"/>
    </source>
</evidence>
<organism evidence="1 2">
    <name type="scientific">Mucuna pruriens</name>
    <name type="common">Velvet bean</name>
    <name type="synonym">Dolichos pruriens</name>
    <dbReference type="NCBI Taxonomy" id="157652"/>
    <lineage>
        <taxon>Eukaryota</taxon>
        <taxon>Viridiplantae</taxon>
        <taxon>Streptophyta</taxon>
        <taxon>Embryophyta</taxon>
        <taxon>Tracheophyta</taxon>
        <taxon>Spermatophyta</taxon>
        <taxon>Magnoliopsida</taxon>
        <taxon>eudicotyledons</taxon>
        <taxon>Gunneridae</taxon>
        <taxon>Pentapetalae</taxon>
        <taxon>rosids</taxon>
        <taxon>fabids</taxon>
        <taxon>Fabales</taxon>
        <taxon>Fabaceae</taxon>
        <taxon>Papilionoideae</taxon>
        <taxon>50 kb inversion clade</taxon>
        <taxon>NPAAA clade</taxon>
        <taxon>indigoferoid/millettioid clade</taxon>
        <taxon>Phaseoleae</taxon>
        <taxon>Mucuna</taxon>
    </lineage>
</organism>
<accession>A0A371E6Y7</accession>
<keyword evidence="2" id="KW-1185">Reference proteome</keyword>
<dbReference type="EMBL" id="QJKJ01015911">
    <property type="protein sequence ID" value="RDX61780.1"/>
    <property type="molecule type" value="Genomic_DNA"/>
</dbReference>
<gene>
    <name evidence="1" type="ORF">CR513_59957</name>
</gene>
<protein>
    <submittedName>
        <fullName evidence="1">Uncharacterized protein</fullName>
    </submittedName>
</protein>
<reference evidence="1" key="1">
    <citation type="submission" date="2018-05" db="EMBL/GenBank/DDBJ databases">
        <title>Draft genome of Mucuna pruriens seed.</title>
        <authorList>
            <person name="Nnadi N.E."/>
            <person name="Vos R."/>
            <person name="Hasami M.H."/>
            <person name="Devisetty U.K."/>
            <person name="Aguiy J.C."/>
        </authorList>
    </citation>
    <scope>NUCLEOTIDE SEQUENCE [LARGE SCALE GENOMIC DNA]</scope>
    <source>
        <strain evidence="1">JCA_2017</strain>
    </source>
</reference>
<feature type="non-terminal residue" evidence="1">
    <location>
        <position position="1"/>
    </location>
</feature>
<name>A0A371E6Y7_MUCPR</name>
<sequence>MVLQYGIQSIEWMQDQCLGSSRTWPSSVEHYSYHWRSSWEVEFTFYESMHFMYRYTVCVESACVAKSAGEYVLPGQAYSKPDISDSHSYEPKPTQAPEGVSCGLFHDEAVGDTRRLHQDEGIPFLPRWSSKGLVVTS</sequence>
<dbReference type="AlphaFoldDB" id="A0A371E6Y7"/>